<dbReference type="Proteomes" id="UP000199225">
    <property type="component" value="Unassembled WGS sequence"/>
</dbReference>
<accession>A0A1G8R7J4</accession>
<evidence type="ECO:0000256" key="3">
    <source>
        <dbReference type="ARBA" id="ARBA00023163"/>
    </source>
</evidence>
<sequence length="302" mass="35347">MKESIHLPVTNESFEIYDFSGETNQALIDHWLPLHNDSAERFANSDSLFHLHTHDVMEVFFFLGGSCEFFCEGKTYTLRPGDIVLIPPYAVHQAKVEDSSTYERMILNISPRLLEDFTESDAELKKNIDYRHSQRAYVTRNEESFHEVIQLLKQLIDHIKQGEGHHTFTLHYLLFQSMQMIFAPSTVKLPDMVEKDERLTSILTYIEDHLTDRDLNLASISQAFHLNKHYFSHYFKEAMNLPVYRYILLKRLSNAIALMKKGNLTLEQVAIQSGFSDYSSFYRVFKNVYARSPKKMQMELTK</sequence>
<gene>
    <name evidence="5" type="ORF">SAMN04490247_0877</name>
</gene>
<name>A0A1G8R7J4_9BACI</name>
<dbReference type="SUPFAM" id="SSF51215">
    <property type="entry name" value="Regulatory protein AraC"/>
    <property type="match status" value="1"/>
</dbReference>
<organism evidence="5 6">
    <name type="scientific">Salimicrobium halophilum</name>
    <dbReference type="NCBI Taxonomy" id="86666"/>
    <lineage>
        <taxon>Bacteria</taxon>
        <taxon>Bacillati</taxon>
        <taxon>Bacillota</taxon>
        <taxon>Bacilli</taxon>
        <taxon>Bacillales</taxon>
        <taxon>Bacillaceae</taxon>
        <taxon>Salimicrobium</taxon>
    </lineage>
</organism>
<protein>
    <submittedName>
        <fullName evidence="5">AraC-type DNA-binding protein</fullName>
    </submittedName>
</protein>
<dbReference type="PANTHER" id="PTHR43280">
    <property type="entry name" value="ARAC-FAMILY TRANSCRIPTIONAL REGULATOR"/>
    <property type="match status" value="1"/>
</dbReference>
<dbReference type="Gene3D" id="1.10.10.60">
    <property type="entry name" value="Homeodomain-like"/>
    <property type="match status" value="2"/>
</dbReference>
<keyword evidence="2 5" id="KW-0238">DNA-binding</keyword>
<dbReference type="InterPro" id="IPR003313">
    <property type="entry name" value="AraC-bd"/>
</dbReference>
<dbReference type="GO" id="GO:0003700">
    <property type="term" value="F:DNA-binding transcription factor activity"/>
    <property type="evidence" value="ECO:0007669"/>
    <property type="project" value="InterPro"/>
</dbReference>
<evidence type="ECO:0000313" key="5">
    <source>
        <dbReference type="EMBL" id="SDJ12947.1"/>
    </source>
</evidence>
<evidence type="ECO:0000256" key="2">
    <source>
        <dbReference type="ARBA" id="ARBA00023125"/>
    </source>
</evidence>
<reference evidence="6" key="1">
    <citation type="submission" date="2016-10" db="EMBL/GenBank/DDBJ databases">
        <authorList>
            <person name="Varghese N."/>
            <person name="Submissions S."/>
        </authorList>
    </citation>
    <scope>NUCLEOTIDE SEQUENCE [LARGE SCALE GENOMIC DNA]</scope>
    <source>
        <strain evidence="6">DSM 4771</strain>
    </source>
</reference>
<dbReference type="InterPro" id="IPR009057">
    <property type="entry name" value="Homeodomain-like_sf"/>
</dbReference>
<keyword evidence="6" id="KW-1185">Reference proteome</keyword>
<dbReference type="OrthoDB" id="182534at2"/>
<dbReference type="Pfam" id="PF12833">
    <property type="entry name" value="HTH_18"/>
    <property type="match status" value="1"/>
</dbReference>
<keyword evidence="1" id="KW-0805">Transcription regulation</keyword>
<dbReference type="SMART" id="SM00342">
    <property type="entry name" value="HTH_ARAC"/>
    <property type="match status" value="1"/>
</dbReference>
<dbReference type="PANTHER" id="PTHR43280:SF2">
    <property type="entry name" value="HTH-TYPE TRANSCRIPTIONAL REGULATOR EXSA"/>
    <property type="match status" value="1"/>
</dbReference>
<dbReference type="PROSITE" id="PS01124">
    <property type="entry name" value="HTH_ARAC_FAMILY_2"/>
    <property type="match status" value="1"/>
</dbReference>
<dbReference type="PROSITE" id="PS00041">
    <property type="entry name" value="HTH_ARAC_FAMILY_1"/>
    <property type="match status" value="1"/>
</dbReference>
<dbReference type="InterPro" id="IPR018060">
    <property type="entry name" value="HTH_AraC"/>
</dbReference>
<keyword evidence="3" id="KW-0804">Transcription</keyword>
<dbReference type="AlphaFoldDB" id="A0A1G8R7J4"/>
<dbReference type="InterPro" id="IPR014710">
    <property type="entry name" value="RmlC-like_jellyroll"/>
</dbReference>
<proteinExistence type="predicted"/>
<dbReference type="GO" id="GO:0043565">
    <property type="term" value="F:sequence-specific DNA binding"/>
    <property type="evidence" value="ECO:0007669"/>
    <property type="project" value="InterPro"/>
</dbReference>
<feature type="domain" description="HTH araC/xylS-type" evidence="4">
    <location>
        <begin position="200"/>
        <end position="299"/>
    </location>
</feature>
<dbReference type="Pfam" id="PF02311">
    <property type="entry name" value="AraC_binding"/>
    <property type="match status" value="1"/>
</dbReference>
<evidence type="ECO:0000313" key="6">
    <source>
        <dbReference type="Proteomes" id="UP000199225"/>
    </source>
</evidence>
<dbReference type="InterPro" id="IPR037923">
    <property type="entry name" value="HTH-like"/>
</dbReference>
<evidence type="ECO:0000259" key="4">
    <source>
        <dbReference type="PROSITE" id="PS01124"/>
    </source>
</evidence>
<dbReference type="RefSeq" id="WP_093192431.1">
    <property type="nucleotide sequence ID" value="NZ_FNEV01000002.1"/>
</dbReference>
<dbReference type="STRING" id="86666.SAMN04490247_0877"/>
<dbReference type="Gene3D" id="2.60.120.10">
    <property type="entry name" value="Jelly Rolls"/>
    <property type="match status" value="1"/>
</dbReference>
<evidence type="ECO:0000256" key="1">
    <source>
        <dbReference type="ARBA" id="ARBA00023015"/>
    </source>
</evidence>
<dbReference type="InterPro" id="IPR018062">
    <property type="entry name" value="HTH_AraC-typ_CS"/>
</dbReference>
<dbReference type="SUPFAM" id="SSF46689">
    <property type="entry name" value="Homeodomain-like"/>
    <property type="match status" value="2"/>
</dbReference>
<dbReference type="EMBL" id="FNEV01000002">
    <property type="protein sequence ID" value="SDJ12947.1"/>
    <property type="molecule type" value="Genomic_DNA"/>
</dbReference>